<evidence type="ECO:0000313" key="11">
    <source>
        <dbReference type="EMBL" id="KAG9257794.1"/>
    </source>
</evidence>
<keyword evidence="12" id="KW-1185">Reference proteome</keyword>
<evidence type="ECO:0000259" key="9">
    <source>
        <dbReference type="Pfam" id="PF09329"/>
    </source>
</evidence>
<proteinExistence type="inferred from homology"/>
<dbReference type="InterPro" id="IPR015408">
    <property type="entry name" value="Znf_Mcm10/DnaG"/>
</dbReference>
<protein>
    <submittedName>
        <fullName evidence="11">Cell division cycle protein</fullName>
    </submittedName>
</protein>
<keyword evidence="11" id="KW-0132">Cell division</keyword>
<evidence type="ECO:0000256" key="5">
    <source>
        <dbReference type="ARBA" id="ARBA00022771"/>
    </source>
</evidence>
<feature type="compositionally biased region" description="Basic and acidic residues" evidence="8">
    <location>
        <begin position="678"/>
        <end position="695"/>
    </location>
</feature>
<organism evidence="11 12">
    <name type="scientific">Emericellopsis atlantica</name>
    <dbReference type="NCBI Taxonomy" id="2614577"/>
    <lineage>
        <taxon>Eukaryota</taxon>
        <taxon>Fungi</taxon>
        <taxon>Dikarya</taxon>
        <taxon>Ascomycota</taxon>
        <taxon>Pezizomycotina</taxon>
        <taxon>Sordariomycetes</taxon>
        <taxon>Hypocreomycetidae</taxon>
        <taxon>Hypocreales</taxon>
        <taxon>Bionectriaceae</taxon>
        <taxon>Emericellopsis</taxon>
    </lineage>
</organism>
<dbReference type="GO" id="GO:0003697">
    <property type="term" value="F:single-stranded DNA binding"/>
    <property type="evidence" value="ECO:0007669"/>
    <property type="project" value="InterPro"/>
</dbReference>
<dbReference type="Proteomes" id="UP000887229">
    <property type="component" value="Unassembled WGS sequence"/>
</dbReference>
<feature type="region of interest" description="Disordered" evidence="8">
    <location>
        <begin position="85"/>
        <end position="104"/>
    </location>
</feature>
<evidence type="ECO:0000256" key="6">
    <source>
        <dbReference type="ARBA" id="ARBA00022833"/>
    </source>
</evidence>
<dbReference type="AlphaFoldDB" id="A0A9P7ZSZ3"/>
<accession>A0A9P7ZSZ3</accession>
<dbReference type="Gene3D" id="2.40.50.140">
    <property type="entry name" value="Nucleic acid-binding proteins"/>
    <property type="match status" value="1"/>
</dbReference>
<keyword evidence="4" id="KW-0479">Metal-binding</keyword>
<gene>
    <name evidence="11" type="ORF">F5Z01DRAFT_647099</name>
</gene>
<dbReference type="GO" id="GO:0008270">
    <property type="term" value="F:zinc ion binding"/>
    <property type="evidence" value="ECO:0007669"/>
    <property type="project" value="UniProtKB-KW"/>
</dbReference>
<sequence length="745" mass="83407">MAPPSSPSAQWPPRSPHEALLSTPKGRQRYREMQNSPTSSPSRMRISAPATLDVEIDDDDDEETLQLKLQELQARLKLKKLRAAKAVEEKQPVTGGRSSVLERSHTMQRMAAGRDENLRPEQQSAVQIPASPTRKLQPPIEAAGRKQFSLDKGFQPIERTHSRAAASARPASAHPQPAQPASAPGHFASPSRGLTFSERLAVARTKEIEQDERAKKIQLFRNKSFGIGKEEMEQFKSKAVEIPEEAPKPTVFSREEVMAAEWKESGMRKSKTAPKLASSSADGTGKAENEDEGSFETYSSLHLAQRILPHTVLARHVSGKKIMNIKDLLRDVKAPDFALPDIEQDIVCFGIVARKSAPRDHKPGPDKSQDRGKYMVMTLCDLEWELDLFLFNTGFDRFWKLTEGTVVAILNPNVMPPMRGKQDTGRFSLVINSDEDTILEIGRARDMHYCEALRKDGDPCGAWVNKRRTKFCEYHVNAVVDKTKLKRFEMNTGSGFGSGPKKKGMSSIDKMEKWQKKVGWVSKEEYFARKGVSKEEFFARKAPKNYDWETKTRFYTRQSMSAADLLDGKDLTNTDRKEKEAHLQRNLLAREKEREIQAKLAKTGTGAGRDYMERAIAARSKTKVSQESAKPTVPSNILPRPPGLPERDINLGTTKRKRPDSTNAGSVSSSTLGWGSELKGKLSKMRDGEKLHPDSDQQPPVRKKTRFVTEKGIREAGRESLGATGFQGREITFDDDDDDELVIVG</sequence>
<evidence type="ECO:0000256" key="7">
    <source>
        <dbReference type="ARBA" id="ARBA00023242"/>
    </source>
</evidence>
<feature type="compositionally biased region" description="Polar residues" evidence="8">
    <location>
        <begin position="661"/>
        <end position="673"/>
    </location>
</feature>
<keyword evidence="3" id="KW-0235">DNA replication</keyword>
<keyword evidence="5" id="KW-0863">Zinc-finger</keyword>
<name>A0A9P7ZSZ3_9HYPO</name>
<dbReference type="Pfam" id="PF09329">
    <property type="entry name" value="zf-primase"/>
    <property type="match status" value="1"/>
</dbReference>
<evidence type="ECO:0000256" key="8">
    <source>
        <dbReference type="SAM" id="MobiDB-lite"/>
    </source>
</evidence>
<dbReference type="PANTHER" id="PTHR13454:SF11">
    <property type="entry name" value="PROTEIN MCM10 HOMOLOG"/>
    <property type="match status" value="1"/>
</dbReference>
<feature type="compositionally biased region" description="Polar residues" evidence="8">
    <location>
        <begin position="33"/>
        <end position="42"/>
    </location>
</feature>
<dbReference type="PANTHER" id="PTHR13454">
    <property type="entry name" value="PROTEIN MCM10 HOMOLOG"/>
    <property type="match status" value="1"/>
</dbReference>
<dbReference type="InterPro" id="IPR012340">
    <property type="entry name" value="NA-bd_OB-fold"/>
</dbReference>
<feature type="domain" description="MCM10 OB-fold" evidence="10">
    <location>
        <begin position="298"/>
        <end position="433"/>
    </location>
</feature>
<comment type="similarity">
    <text evidence="2">Belongs to the MCM10 family.</text>
</comment>
<dbReference type="EMBL" id="MU251245">
    <property type="protein sequence ID" value="KAG9257794.1"/>
    <property type="molecule type" value="Genomic_DNA"/>
</dbReference>
<reference evidence="11" key="1">
    <citation type="journal article" date="2021" name="IMA Fungus">
        <title>Genomic characterization of three marine fungi, including Emericellopsis atlantica sp. nov. with signatures of a generalist lifestyle and marine biomass degradation.</title>
        <authorList>
            <person name="Hagestad O.C."/>
            <person name="Hou L."/>
            <person name="Andersen J.H."/>
            <person name="Hansen E.H."/>
            <person name="Altermark B."/>
            <person name="Li C."/>
            <person name="Kuhnert E."/>
            <person name="Cox R.J."/>
            <person name="Crous P.W."/>
            <person name="Spatafora J.W."/>
            <person name="Lail K."/>
            <person name="Amirebrahimi M."/>
            <person name="Lipzen A."/>
            <person name="Pangilinan J."/>
            <person name="Andreopoulos W."/>
            <person name="Hayes R.D."/>
            <person name="Ng V."/>
            <person name="Grigoriev I.V."/>
            <person name="Jackson S.A."/>
            <person name="Sutton T.D.S."/>
            <person name="Dobson A.D.W."/>
            <person name="Rama T."/>
        </authorList>
    </citation>
    <scope>NUCLEOTIDE SEQUENCE</scope>
    <source>
        <strain evidence="11">TS7</strain>
    </source>
</reference>
<keyword evidence="7" id="KW-0539">Nucleus</keyword>
<dbReference type="InterPro" id="IPR055065">
    <property type="entry name" value="OB_MCM10"/>
</dbReference>
<dbReference type="Pfam" id="PF22379">
    <property type="entry name" value="OB_MCM10"/>
    <property type="match status" value="1"/>
</dbReference>
<dbReference type="GO" id="GO:0006270">
    <property type="term" value="P:DNA replication initiation"/>
    <property type="evidence" value="ECO:0007669"/>
    <property type="project" value="InterPro"/>
</dbReference>
<dbReference type="GO" id="GO:0003688">
    <property type="term" value="F:DNA replication origin binding"/>
    <property type="evidence" value="ECO:0007669"/>
    <property type="project" value="TreeGrafter"/>
</dbReference>
<keyword evidence="6" id="KW-0862">Zinc</keyword>
<dbReference type="GO" id="GO:0051301">
    <property type="term" value="P:cell division"/>
    <property type="evidence" value="ECO:0007669"/>
    <property type="project" value="UniProtKB-KW"/>
</dbReference>
<dbReference type="GeneID" id="70293859"/>
<feature type="domain" description="Zinc finger Mcm10/DnaG-type" evidence="9">
    <location>
        <begin position="442"/>
        <end position="487"/>
    </location>
</feature>
<dbReference type="OrthoDB" id="273123at2759"/>
<dbReference type="FunFam" id="2.40.50.140:FF:000174">
    <property type="entry name" value="DNA replication licensing factor mcm10"/>
    <property type="match status" value="1"/>
</dbReference>
<comment type="subcellular location">
    <subcellularLocation>
        <location evidence="1">Nucleus</location>
    </subcellularLocation>
</comment>
<feature type="region of interest" description="Disordered" evidence="8">
    <location>
        <begin position="113"/>
        <end position="192"/>
    </location>
</feature>
<evidence type="ECO:0000259" key="10">
    <source>
        <dbReference type="Pfam" id="PF22379"/>
    </source>
</evidence>
<feature type="region of interest" description="Disordered" evidence="8">
    <location>
        <begin position="618"/>
        <end position="739"/>
    </location>
</feature>
<evidence type="ECO:0000313" key="12">
    <source>
        <dbReference type="Proteomes" id="UP000887229"/>
    </source>
</evidence>
<feature type="compositionally biased region" description="Basic and acidic residues" evidence="8">
    <location>
        <begin position="707"/>
        <end position="718"/>
    </location>
</feature>
<evidence type="ECO:0000256" key="2">
    <source>
        <dbReference type="ARBA" id="ARBA00009679"/>
    </source>
</evidence>
<dbReference type="RefSeq" id="XP_046121718.1">
    <property type="nucleotide sequence ID" value="XM_046262956.1"/>
</dbReference>
<evidence type="ECO:0000256" key="4">
    <source>
        <dbReference type="ARBA" id="ARBA00022723"/>
    </source>
</evidence>
<feature type="region of interest" description="Disordered" evidence="8">
    <location>
        <begin position="263"/>
        <end position="293"/>
    </location>
</feature>
<feature type="compositionally biased region" description="Low complexity" evidence="8">
    <location>
        <begin position="163"/>
        <end position="184"/>
    </location>
</feature>
<feature type="compositionally biased region" description="Polar residues" evidence="8">
    <location>
        <begin position="623"/>
        <end position="635"/>
    </location>
</feature>
<feature type="region of interest" description="Disordered" evidence="8">
    <location>
        <begin position="1"/>
        <end position="57"/>
    </location>
</feature>
<evidence type="ECO:0000256" key="3">
    <source>
        <dbReference type="ARBA" id="ARBA00022705"/>
    </source>
</evidence>
<keyword evidence="11" id="KW-0131">Cell cycle</keyword>
<dbReference type="GO" id="GO:0043596">
    <property type="term" value="C:nuclear replication fork"/>
    <property type="evidence" value="ECO:0007669"/>
    <property type="project" value="TreeGrafter"/>
</dbReference>
<comment type="caution">
    <text evidence="11">The sequence shown here is derived from an EMBL/GenBank/DDBJ whole genome shotgun (WGS) entry which is preliminary data.</text>
</comment>
<dbReference type="InterPro" id="IPR040184">
    <property type="entry name" value="Mcm10"/>
</dbReference>
<evidence type="ECO:0000256" key="1">
    <source>
        <dbReference type="ARBA" id="ARBA00004123"/>
    </source>
</evidence>